<comment type="caution">
    <text evidence="4">The sequence shown here is derived from an EMBL/GenBank/DDBJ whole genome shotgun (WGS) entry which is preliminary data.</text>
</comment>
<evidence type="ECO:0000313" key="4">
    <source>
        <dbReference type="EMBL" id="OUB47095.1"/>
    </source>
</evidence>
<reference evidence="4 5" key="1">
    <citation type="submission" date="2016-10" db="EMBL/GenBank/DDBJ databases">
        <title>Comparative genomics of Bacillus thuringiensis reveals a path to pathogens against multiple invertebrate hosts.</title>
        <authorList>
            <person name="Zheng J."/>
            <person name="Gao Q."/>
            <person name="Liu H."/>
            <person name="Peng D."/>
            <person name="Ruan L."/>
            <person name="Sun M."/>
        </authorList>
    </citation>
    <scope>NUCLEOTIDE SEQUENCE [LARGE SCALE GENOMIC DNA]</scope>
    <source>
        <strain evidence="4">BGSC 4BW1</strain>
    </source>
</reference>
<name>A0A9X6QNF4_BACTU</name>
<feature type="compositionally biased region" description="Acidic residues" evidence="1">
    <location>
        <begin position="555"/>
        <end position="564"/>
    </location>
</feature>
<feature type="compositionally biased region" description="Basic and acidic residues" evidence="1">
    <location>
        <begin position="572"/>
        <end position="582"/>
    </location>
</feature>
<feature type="compositionally biased region" description="Basic and acidic residues" evidence="1">
    <location>
        <begin position="496"/>
        <end position="510"/>
    </location>
</feature>
<dbReference type="InterPro" id="IPR058112">
    <property type="entry name" value="CD3337_EF1877-like"/>
</dbReference>
<dbReference type="Proteomes" id="UP000195120">
    <property type="component" value="Unassembled WGS sequence"/>
</dbReference>
<protein>
    <recommendedName>
        <fullName evidence="6">Isocitrate dehydrogenase</fullName>
    </recommendedName>
</protein>
<organism evidence="4 5">
    <name type="scientific">Bacillus thuringiensis serovar iberica</name>
    <dbReference type="NCBI Taxonomy" id="180866"/>
    <lineage>
        <taxon>Bacteria</taxon>
        <taxon>Bacillati</taxon>
        <taxon>Bacillota</taxon>
        <taxon>Bacilli</taxon>
        <taxon>Bacillales</taxon>
        <taxon>Bacillaceae</taxon>
        <taxon>Bacillus</taxon>
        <taxon>Bacillus cereus group</taxon>
    </lineage>
</organism>
<keyword evidence="3" id="KW-0732">Signal</keyword>
<keyword evidence="2" id="KW-1133">Transmembrane helix</keyword>
<feature type="transmembrane region" description="Helical" evidence="2">
    <location>
        <begin position="349"/>
        <end position="366"/>
    </location>
</feature>
<dbReference type="RefSeq" id="WP_086401493.1">
    <property type="nucleotide sequence ID" value="NZ_MOOP01000097.1"/>
</dbReference>
<evidence type="ECO:0000256" key="1">
    <source>
        <dbReference type="SAM" id="MobiDB-lite"/>
    </source>
</evidence>
<keyword evidence="2" id="KW-0812">Transmembrane</keyword>
<proteinExistence type="predicted"/>
<dbReference type="EMBL" id="MOOP01000097">
    <property type="protein sequence ID" value="OUB47095.1"/>
    <property type="molecule type" value="Genomic_DNA"/>
</dbReference>
<feature type="chain" id="PRO_5040984516" description="Isocitrate dehydrogenase" evidence="3">
    <location>
        <begin position="26"/>
        <end position="815"/>
    </location>
</feature>
<feature type="compositionally biased region" description="Basic and acidic residues" evidence="1">
    <location>
        <begin position="805"/>
        <end position="815"/>
    </location>
</feature>
<evidence type="ECO:0000256" key="3">
    <source>
        <dbReference type="SAM" id="SignalP"/>
    </source>
</evidence>
<evidence type="ECO:0008006" key="6">
    <source>
        <dbReference type="Google" id="ProtNLM"/>
    </source>
</evidence>
<accession>A0A9X6QNF4</accession>
<gene>
    <name evidence="4" type="ORF">BK741_17805</name>
</gene>
<evidence type="ECO:0000256" key="2">
    <source>
        <dbReference type="SAM" id="Phobius"/>
    </source>
</evidence>
<feature type="signal peptide" evidence="3">
    <location>
        <begin position="1"/>
        <end position="25"/>
    </location>
</feature>
<feature type="transmembrane region" description="Helical" evidence="2">
    <location>
        <begin position="318"/>
        <end position="343"/>
    </location>
</feature>
<feature type="transmembrane region" description="Helical" evidence="2">
    <location>
        <begin position="98"/>
        <end position="118"/>
    </location>
</feature>
<feature type="compositionally biased region" description="Basic and acidic residues" evidence="1">
    <location>
        <begin position="592"/>
        <end position="602"/>
    </location>
</feature>
<dbReference type="NCBIfam" id="NF046089">
    <property type="entry name" value="CD3337_EF1877"/>
    <property type="match status" value="1"/>
</dbReference>
<sequence>MKKSLSLCMILVFLLMPLGSSVTLAEEEKKPEQTGARISENLFKGYTDDVYKDKYYEIDTESPKKDEKGTLEKIGGYIFGDDSVGQDLQRMIYTTCQWFVNLAFKLNIMLTQLTMFLVDQALKLDIVSGVADKLAASMQNISGIGEDENGNVGFLSGGLFPSIISLMCVLSACYAAYLFFLKRQFTVGLNELVKTVCVIAFVLVFIGNAGTVLKTANTISSEVSTTILAKATGTVAGDPGRSQETAISAVKKQIWSILVERPYLFMQYGEDSKEKIGKERVDTLLKLKPGTNRSKNVDDEVKNKNNQMMKLDSVGDRMIFTIIYYIVNTFVGVPILVFCLLIVAFQLWFLVMSLIAPIVLAVALLPGHRRVIESWATQWIRPLALKVLMSIMLVIIFTVSELLYVLPEAGLAGYISTMVFQIIVFILCYIFRDNITASFKKTKNIYKTVTDISLMTEHFANRGKEVAVDVGGAVSERIGDHFNSAAELVAAGEPEPIEKGETKEEADKKPQLAKVSVPDDLSDYGKNEENKEDEENSKSKQLISLEDNMQKEEQEAPEQNEQDMPEQQLARLDPEELEKAMETSEEAGAMDTESHEQDREYASLEGVIDITPQEENQENLPHIDIPQEHISDDIVTNDPYVALDENVVPEIMPEQTGTEGIIYPQHTDIDVESPIQQTANETPTISAPRETVSIPDLIPATVTLEGEIHPQQEMGVPVSPSEITNSTITANTHVDSVVPQDVIETPIVSTPNETVSIPDLIQATVSPDGQIEPQQEIEVPTPPVIPAAIAAGSEDWNLPTQEPKQLNHLDSMEDK</sequence>
<evidence type="ECO:0000313" key="5">
    <source>
        <dbReference type="Proteomes" id="UP000195120"/>
    </source>
</evidence>
<feature type="transmembrane region" description="Helical" evidence="2">
    <location>
        <begin position="411"/>
        <end position="431"/>
    </location>
</feature>
<feature type="region of interest" description="Disordered" evidence="1">
    <location>
        <begin position="489"/>
        <end position="617"/>
    </location>
</feature>
<feature type="transmembrane region" description="Helical" evidence="2">
    <location>
        <begin position="159"/>
        <end position="180"/>
    </location>
</feature>
<keyword evidence="2" id="KW-0472">Membrane</keyword>
<feature type="transmembrane region" description="Helical" evidence="2">
    <location>
        <begin position="387"/>
        <end position="405"/>
    </location>
</feature>
<feature type="region of interest" description="Disordered" evidence="1">
    <location>
        <begin position="793"/>
        <end position="815"/>
    </location>
</feature>
<dbReference type="AlphaFoldDB" id="A0A9X6QNF4"/>